<feature type="compositionally biased region" description="Basic and acidic residues" evidence="1">
    <location>
        <begin position="40"/>
        <end position="52"/>
    </location>
</feature>
<keyword evidence="3" id="KW-1185">Reference proteome</keyword>
<name>M2U3F4_9SPHN</name>
<dbReference type="EMBL" id="AMRV01000006">
    <property type="protein sequence ID" value="EMD82552.1"/>
    <property type="molecule type" value="Genomic_DNA"/>
</dbReference>
<evidence type="ECO:0000313" key="2">
    <source>
        <dbReference type="EMBL" id="EMD82552.1"/>
    </source>
</evidence>
<sequence length="83" mass="9904">MGIYITFDRSTRFYGRLEKRTGYELRSPNPGFSNAQNQTREIEHRDRIEGGRRTLRKRCQSLEHQPRHEEEGQRDVHCNSSRA</sequence>
<dbReference type="AlphaFoldDB" id="M2U3F4"/>
<proteinExistence type="predicted"/>
<feature type="region of interest" description="Disordered" evidence="1">
    <location>
        <begin position="24"/>
        <end position="83"/>
    </location>
</feature>
<dbReference type="Proteomes" id="UP000011717">
    <property type="component" value="Unassembled WGS sequence"/>
</dbReference>
<feature type="compositionally biased region" description="Polar residues" evidence="1">
    <location>
        <begin position="30"/>
        <end position="39"/>
    </location>
</feature>
<protein>
    <submittedName>
        <fullName evidence="2">Uncharacterized protein</fullName>
    </submittedName>
</protein>
<accession>M2U3F4</accession>
<gene>
    <name evidence="2" type="ORF">C725_1939</name>
</gene>
<organism evidence="2 3">
    <name type="scientific">Pacificimonas flava</name>
    <dbReference type="NCBI Taxonomy" id="1234595"/>
    <lineage>
        <taxon>Bacteria</taxon>
        <taxon>Pseudomonadati</taxon>
        <taxon>Pseudomonadota</taxon>
        <taxon>Alphaproteobacteria</taxon>
        <taxon>Sphingomonadales</taxon>
        <taxon>Sphingosinicellaceae</taxon>
        <taxon>Pacificimonas</taxon>
    </lineage>
</organism>
<evidence type="ECO:0000313" key="3">
    <source>
        <dbReference type="Proteomes" id="UP000011717"/>
    </source>
</evidence>
<feature type="compositionally biased region" description="Basic and acidic residues" evidence="1">
    <location>
        <begin position="60"/>
        <end position="77"/>
    </location>
</feature>
<comment type="caution">
    <text evidence="2">The sequence shown here is derived from an EMBL/GenBank/DDBJ whole genome shotgun (WGS) entry which is preliminary data.</text>
</comment>
<reference evidence="2 3" key="1">
    <citation type="journal article" date="2013" name="Genome Announc.">
        <title>Draft Genome Sequence of Strain JLT2015T, Belonging to the Family Sphingomonadaceae of the Alphaproteobacteria.</title>
        <authorList>
            <person name="Tang K."/>
            <person name="Liu K."/>
            <person name="Li S."/>
            <person name="Jiao N."/>
        </authorList>
    </citation>
    <scope>NUCLEOTIDE SEQUENCE [LARGE SCALE GENOMIC DNA]</scope>
    <source>
        <strain evidence="2 3">JLT2015</strain>
    </source>
</reference>
<evidence type="ECO:0000256" key="1">
    <source>
        <dbReference type="SAM" id="MobiDB-lite"/>
    </source>
</evidence>